<evidence type="ECO:0000313" key="3">
    <source>
        <dbReference type="Proteomes" id="UP000023152"/>
    </source>
</evidence>
<evidence type="ECO:0000313" key="2">
    <source>
        <dbReference type="EMBL" id="ETO30138.1"/>
    </source>
</evidence>
<protein>
    <submittedName>
        <fullName evidence="2">Uncharacterized protein</fullName>
    </submittedName>
</protein>
<dbReference type="AlphaFoldDB" id="X6NW78"/>
<dbReference type="InterPro" id="IPR036322">
    <property type="entry name" value="WD40_repeat_dom_sf"/>
</dbReference>
<name>X6NW78_RETFI</name>
<feature type="region of interest" description="Disordered" evidence="1">
    <location>
        <begin position="194"/>
        <end position="247"/>
    </location>
</feature>
<dbReference type="EMBL" id="ASPP01005658">
    <property type="protein sequence ID" value="ETO30138.1"/>
    <property type="molecule type" value="Genomic_DNA"/>
</dbReference>
<organism evidence="2 3">
    <name type="scientific">Reticulomyxa filosa</name>
    <dbReference type="NCBI Taxonomy" id="46433"/>
    <lineage>
        <taxon>Eukaryota</taxon>
        <taxon>Sar</taxon>
        <taxon>Rhizaria</taxon>
        <taxon>Retaria</taxon>
        <taxon>Foraminifera</taxon>
        <taxon>Monothalamids</taxon>
        <taxon>Reticulomyxidae</taxon>
        <taxon>Reticulomyxa</taxon>
    </lineage>
</organism>
<dbReference type="PANTHER" id="PTHR13743">
    <property type="entry name" value="BEIGE/BEACH-RELATED"/>
    <property type="match status" value="1"/>
</dbReference>
<feature type="region of interest" description="Disordered" evidence="1">
    <location>
        <begin position="299"/>
        <end position="325"/>
    </location>
</feature>
<evidence type="ECO:0000256" key="1">
    <source>
        <dbReference type="SAM" id="MobiDB-lite"/>
    </source>
</evidence>
<feature type="compositionally biased region" description="Basic residues" evidence="1">
    <location>
        <begin position="299"/>
        <end position="312"/>
    </location>
</feature>
<gene>
    <name evidence="2" type="ORF">RFI_06981</name>
</gene>
<comment type="caution">
    <text evidence="2">The sequence shown here is derived from an EMBL/GenBank/DDBJ whole genome shotgun (WGS) entry which is preliminary data.</text>
</comment>
<sequence>MYTYILLLLHSLQNRNTNKAYHNIQPQNLCMCLWDKWTDEANRPNYQDNHVRAIEINTKLGVIVSAADDQTLALYSIPRKKFVRRLFFSGRDEQDGKDENTPLRETVKIVISDLGYIVLHSIEDTTPVLRVFSLNGVLINLLRLNEILFGMALDQTGKILITGGQACTLSFRYIHNLQLIQEVTVLENQNKRKPRENIEMDELDMDDLSTPKNDDDNKPVLDFNDSKDHHSENSGKEKKKVKFNENVHSPRTALTAYKLNALTPRQTHSPAWRNQKKVTQHANDPELVKRASISMSLKNKRKSMLSQRRRTSRSSVNPGESGANTVRSTHFHGRFSFVDGAAILSASHIIDIAIDPNNLFLIVACLDVEKELCKLLFYPLPNTKYEKTLSCIVSPFIQLSCKDALF</sequence>
<feature type="compositionally biased region" description="Polar residues" evidence="1">
    <location>
        <begin position="313"/>
        <end position="325"/>
    </location>
</feature>
<proteinExistence type="predicted"/>
<reference evidence="2 3" key="1">
    <citation type="journal article" date="2013" name="Curr. Biol.">
        <title>The Genome of the Foraminiferan Reticulomyxa filosa.</title>
        <authorList>
            <person name="Glockner G."/>
            <person name="Hulsmann N."/>
            <person name="Schleicher M."/>
            <person name="Noegel A.A."/>
            <person name="Eichinger L."/>
            <person name="Gallinger C."/>
            <person name="Pawlowski J."/>
            <person name="Sierra R."/>
            <person name="Euteneuer U."/>
            <person name="Pillet L."/>
            <person name="Moustafa A."/>
            <person name="Platzer M."/>
            <person name="Groth M."/>
            <person name="Szafranski K."/>
            <person name="Schliwa M."/>
        </authorList>
    </citation>
    <scope>NUCLEOTIDE SEQUENCE [LARGE SCALE GENOMIC DNA]</scope>
</reference>
<dbReference type="Proteomes" id="UP000023152">
    <property type="component" value="Unassembled WGS sequence"/>
</dbReference>
<dbReference type="SUPFAM" id="SSF50978">
    <property type="entry name" value="WD40 repeat-like"/>
    <property type="match status" value="1"/>
</dbReference>
<dbReference type="InterPro" id="IPR050865">
    <property type="entry name" value="BEACH_Domain"/>
</dbReference>
<keyword evidence="3" id="KW-1185">Reference proteome</keyword>
<feature type="compositionally biased region" description="Basic and acidic residues" evidence="1">
    <location>
        <begin position="212"/>
        <end position="236"/>
    </location>
</feature>
<accession>X6NW78</accession>